<reference evidence="2" key="1">
    <citation type="journal article" date="2019" name="Int. J. Syst. Evol. Microbiol.">
        <title>The Global Catalogue of Microorganisms (GCM) 10K type strain sequencing project: providing services to taxonomists for standard genome sequencing and annotation.</title>
        <authorList>
            <consortium name="The Broad Institute Genomics Platform"/>
            <consortium name="The Broad Institute Genome Sequencing Center for Infectious Disease"/>
            <person name="Wu L."/>
            <person name="Ma J."/>
        </authorList>
    </citation>
    <scope>NUCLEOTIDE SEQUENCE [LARGE SCALE GENOMIC DNA]</scope>
    <source>
        <strain evidence="2">JCM 17337</strain>
    </source>
</reference>
<gene>
    <name evidence="1" type="ORF">GCM10022423_10280</name>
</gene>
<proteinExistence type="predicted"/>
<dbReference type="RefSeq" id="WP_345141215.1">
    <property type="nucleotide sequence ID" value="NZ_BAABDU010000003.1"/>
</dbReference>
<comment type="caution">
    <text evidence="1">The sequence shown here is derived from an EMBL/GenBank/DDBJ whole genome shotgun (WGS) entry which is preliminary data.</text>
</comment>
<accession>A0ABP7GBM0</accession>
<organism evidence="1 2">
    <name type="scientific">Flavobacterium ginsengiterrae</name>
    <dbReference type="NCBI Taxonomy" id="871695"/>
    <lineage>
        <taxon>Bacteria</taxon>
        <taxon>Pseudomonadati</taxon>
        <taxon>Bacteroidota</taxon>
        <taxon>Flavobacteriia</taxon>
        <taxon>Flavobacteriales</taxon>
        <taxon>Flavobacteriaceae</taxon>
        <taxon>Flavobacterium</taxon>
    </lineage>
</organism>
<evidence type="ECO:0000313" key="2">
    <source>
        <dbReference type="Proteomes" id="UP001500748"/>
    </source>
</evidence>
<protein>
    <submittedName>
        <fullName evidence="1">Uncharacterized protein</fullName>
    </submittedName>
</protein>
<dbReference type="EMBL" id="BAABDU010000003">
    <property type="protein sequence ID" value="GAA3761041.1"/>
    <property type="molecule type" value="Genomic_DNA"/>
</dbReference>
<name>A0ABP7GBM0_9FLAO</name>
<evidence type="ECO:0000313" key="1">
    <source>
        <dbReference type="EMBL" id="GAA3761041.1"/>
    </source>
</evidence>
<dbReference type="Proteomes" id="UP001500748">
    <property type="component" value="Unassembled WGS sequence"/>
</dbReference>
<keyword evidence="2" id="KW-1185">Reference proteome</keyword>
<sequence>MRKFIHDDSSKNISDHWQTCQENKIPFITIKRINKSYFQVFYDITNTKADLDIVSDEIKSIYLSYTKFFLIPYYEFDSYLNQKYFFSMLVKEGHEIFFAEKLFDFLLNEL</sequence>